<keyword evidence="3" id="KW-1185">Reference proteome</keyword>
<protein>
    <submittedName>
        <fullName evidence="2">Uncharacterized protein</fullName>
    </submittedName>
</protein>
<dbReference type="Proteomes" id="UP001500908">
    <property type="component" value="Unassembled WGS sequence"/>
</dbReference>
<evidence type="ECO:0000313" key="3">
    <source>
        <dbReference type="Proteomes" id="UP001500908"/>
    </source>
</evidence>
<reference evidence="3" key="1">
    <citation type="journal article" date="2019" name="Int. J. Syst. Evol. Microbiol.">
        <title>The Global Catalogue of Microorganisms (GCM) 10K type strain sequencing project: providing services to taxonomists for standard genome sequencing and annotation.</title>
        <authorList>
            <consortium name="The Broad Institute Genomics Platform"/>
            <consortium name="The Broad Institute Genome Sequencing Center for Infectious Disease"/>
            <person name="Wu L."/>
            <person name="Ma J."/>
        </authorList>
    </citation>
    <scope>NUCLEOTIDE SEQUENCE [LARGE SCALE GENOMIC DNA]</scope>
    <source>
        <strain evidence="3">JCM 17137</strain>
    </source>
</reference>
<feature type="region of interest" description="Disordered" evidence="1">
    <location>
        <begin position="315"/>
        <end position="343"/>
    </location>
</feature>
<dbReference type="EMBL" id="BAABDD010000005">
    <property type="protein sequence ID" value="GAA3734954.1"/>
    <property type="molecule type" value="Genomic_DNA"/>
</dbReference>
<feature type="compositionally biased region" description="Low complexity" evidence="1">
    <location>
        <begin position="317"/>
        <end position="328"/>
    </location>
</feature>
<name>A0ABP7FCD0_9ACTN</name>
<dbReference type="RefSeq" id="WP_344968575.1">
    <property type="nucleotide sequence ID" value="NZ_BAABDD010000005.1"/>
</dbReference>
<comment type="caution">
    <text evidence="2">The sequence shown here is derived from an EMBL/GenBank/DDBJ whole genome shotgun (WGS) entry which is preliminary data.</text>
</comment>
<sequence length="449" mass="48715">MSFDLARKVADTVLFEGYVLYPYRASAVKNQVRWQFGVLAPPGATTGEPSFAQTECLIEAEEPARVDVRVRFMQVHTRFPAAGEEDTHAPAQWEEGTLREIDTAATVTSEATATSVPFEFPGGEHTSDGAVLRGHPLRGAIELTTEPIPGPHHLHKLRVRVTNHTPERTPGAGRNAMLLDSLVSAHTLLSVSGASFLSLLEPPERAAQAAGHCENLHTWPVLIGEPGRCDLMLSAPIILYDYPEVAPESPTDLCDGTEIDEILTLRTMTLTEEEKREARATDMRAARIIDHVDSLPPEMLERLHGAMRYLRDVAGVEPEPGQGPAESAAPPPSGPASVIHHETPWWDPGQDASVSPETDSVPIAGGTAMKGSTVVLRPGNRRADVHDMFLAGRQAMVEGVFFDVDGGTYLAVTLADDPAVDLHQSHGRYLYFTPDEVELCEQATEGGQR</sequence>
<gene>
    <name evidence="2" type="ORF">GCM10022402_13920</name>
</gene>
<proteinExistence type="predicted"/>
<accession>A0ABP7FCD0</accession>
<organism evidence="2 3">
    <name type="scientific">Salinactinospora qingdaonensis</name>
    <dbReference type="NCBI Taxonomy" id="702744"/>
    <lineage>
        <taxon>Bacteria</taxon>
        <taxon>Bacillati</taxon>
        <taxon>Actinomycetota</taxon>
        <taxon>Actinomycetes</taxon>
        <taxon>Streptosporangiales</taxon>
        <taxon>Nocardiopsidaceae</taxon>
        <taxon>Salinactinospora</taxon>
    </lineage>
</organism>
<evidence type="ECO:0000256" key="1">
    <source>
        <dbReference type="SAM" id="MobiDB-lite"/>
    </source>
</evidence>
<evidence type="ECO:0000313" key="2">
    <source>
        <dbReference type="EMBL" id="GAA3734954.1"/>
    </source>
</evidence>